<evidence type="ECO:0000313" key="1">
    <source>
        <dbReference type="EMBL" id="MBW85289.1"/>
    </source>
</evidence>
<protein>
    <submittedName>
        <fullName evidence="1">Uncharacterized protein</fullName>
    </submittedName>
</protein>
<name>A0A2P2IVQ0_RHIMU</name>
<proteinExistence type="predicted"/>
<dbReference type="EMBL" id="GGEC01004806">
    <property type="protein sequence ID" value="MBW85289.1"/>
    <property type="molecule type" value="Transcribed_RNA"/>
</dbReference>
<organism evidence="1">
    <name type="scientific">Rhizophora mucronata</name>
    <name type="common">Asiatic mangrove</name>
    <dbReference type="NCBI Taxonomy" id="61149"/>
    <lineage>
        <taxon>Eukaryota</taxon>
        <taxon>Viridiplantae</taxon>
        <taxon>Streptophyta</taxon>
        <taxon>Embryophyta</taxon>
        <taxon>Tracheophyta</taxon>
        <taxon>Spermatophyta</taxon>
        <taxon>Magnoliopsida</taxon>
        <taxon>eudicotyledons</taxon>
        <taxon>Gunneridae</taxon>
        <taxon>Pentapetalae</taxon>
        <taxon>rosids</taxon>
        <taxon>fabids</taxon>
        <taxon>Malpighiales</taxon>
        <taxon>Rhizophoraceae</taxon>
        <taxon>Rhizophora</taxon>
    </lineage>
</organism>
<sequence>MSQTIAKKKRKECIVDFFCKLILQCHFKLQTRSIYFGPSLPSFQIVMPFARIMA</sequence>
<reference evidence="1" key="1">
    <citation type="submission" date="2018-02" db="EMBL/GenBank/DDBJ databases">
        <title>Rhizophora mucronata_Transcriptome.</title>
        <authorList>
            <person name="Meera S.P."/>
            <person name="Sreeshan A."/>
            <person name="Augustine A."/>
        </authorList>
    </citation>
    <scope>NUCLEOTIDE SEQUENCE</scope>
    <source>
        <tissue evidence="1">Leaf</tissue>
    </source>
</reference>
<dbReference type="AlphaFoldDB" id="A0A2P2IVQ0"/>
<accession>A0A2P2IVQ0</accession>